<evidence type="ECO:0000256" key="1">
    <source>
        <dbReference type="ARBA" id="ARBA00004571"/>
    </source>
</evidence>
<dbReference type="InterPro" id="IPR000531">
    <property type="entry name" value="Beta-barrel_TonB"/>
</dbReference>
<evidence type="ECO:0000313" key="15">
    <source>
        <dbReference type="EMBL" id="MDT0649162.1"/>
    </source>
</evidence>
<dbReference type="InterPro" id="IPR037066">
    <property type="entry name" value="Plug_dom_sf"/>
</dbReference>
<dbReference type="InterPro" id="IPR039426">
    <property type="entry name" value="TonB-dep_rcpt-like"/>
</dbReference>
<dbReference type="EMBL" id="JAVRHP010000010">
    <property type="protein sequence ID" value="MDT0649162.1"/>
    <property type="molecule type" value="Genomic_DNA"/>
</dbReference>
<evidence type="ECO:0000259" key="14">
    <source>
        <dbReference type="Pfam" id="PF07715"/>
    </source>
</evidence>
<dbReference type="RefSeq" id="WP_311483339.1">
    <property type="nucleotide sequence ID" value="NZ_JAVRHP010000010.1"/>
</dbReference>
<keyword evidence="6 11" id="KW-0798">TonB box</keyword>
<comment type="caution">
    <text evidence="15">The sequence shown here is derived from an EMBL/GenBank/DDBJ whole genome shotgun (WGS) entry which is preliminary data.</text>
</comment>
<evidence type="ECO:0000256" key="12">
    <source>
        <dbReference type="SAM" id="SignalP"/>
    </source>
</evidence>
<evidence type="ECO:0000256" key="9">
    <source>
        <dbReference type="ARBA" id="ARBA00023237"/>
    </source>
</evidence>
<evidence type="ECO:0000256" key="7">
    <source>
        <dbReference type="ARBA" id="ARBA00023136"/>
    </source>
</evidence>
<keyword evidence="4 10" id="KW-0812">Transmembrane</keyword>
<evidence type="ECO:0000256" key="6">
    <source>
        <dbReference type="ARBA" id="ARBA00023077"/>
    </source>
</evidence>
<feature type="domain" description="TonB-dependent receptor plug" evidence="14">
    <location>
        <begin position="60"/>
        <end position="144"/>
    </location>
</feature>
<keyword evidence="8 15" id="KW-0675">Receptor</keyword>
<dbReference type="Gene3D" id="2.170.130.10">
    <property type="entry name" value="TonB-dependent receptor, plug domain"/>
    <property type="match status" value="1"/>
</dbReference>
<keyword evidence="7 10" id="KW-0472">Membrane</keyword>
<evidence type="ECO:0000256" key="2">
    <source>
        <dbReference type="ARBA" id="ARBA00022448"/>
    </source>
</evidence>
<keyword evidence="16" id="KW-1185">Reference proteome</keyword>
<evidence type="ECO:0000256" key="10">
    <source>
        <dbReference type="PROSITE-ProRule" id="PRU01360"/>
    </source>
</evidence>
<dbReference type="Pfam" id="PF00593">
    <property type="entry name" value="TonB_dep_Rec_b-barrel"/>
    <property type="match status" value="1"/>
</dbReference>
<feature type="signal peptide" evidence="12">
    <location>
        <begin position="1"/>
        <end position="21"/>
    </location>
</feature>
<protein>
    <submittedName>
        <fullName evidence="15">TonB-dependent receptor</fullName>
    </submittedName>
</protein>
<dbReference type="Proteomes" id="UP001248819">
    <property type="component" value="Unassembled WGS sequence"/>
</dbReference>
<comment type="similarity">
    <text evidence="10 11">Belongs to the TonB-dependent receptor family.</text>
</comment>
<evidence type="ECO:0000256" key="11">
    <source>
        <dbReference type="RuleBase" id="RU003357"/>
    </source>
</evidence>
<comment type="subcellular location">
    <subcellularLocation>
        <location evidence="1 10">Cell outer membrane</location>
        <topology evidence="1 10">Multi-pass membrane protein</topology>
    </subcellularLocation>
</comment>
<dbReference type="InterPro" id="IPR036942">
    <property type="entry name" value="Beta-barrel_TonB_sf"/>
</dbReference>
<dbReference type="SUPFAM" id="SSF56935">
    <property type="entry name" value="Porins"/>
    <property type="match status" value="1"/>
</dbReference>
<proteinExistence type="inferred from homology"/>
<dbReference type="InterPro" id="IPR012910">
    <property type="entry name" value="Plug_dom"/>
</dbReference>
<evidence type="ECO:0000256" key="3">
    <source>
        <dbReference type="ARBA" id="ARBA00022452"/>
    </source>
</evidence>
<dbReference type="Gene3D" id="2.40.170.20">
    <property type="entry name" value="TonB-dependent receptor, beta-barrel domain"/>
    <property type="match status" value="1"/>
</dbReference>
<dbReference type="PANTHER" id="PTHR30069:SF29">
    <property type="entry name" value="HEMOGLOBIN AND HEMOGLOBIN-HAPTOGLOBIN-BINDING PROTEIN 1-RELATED"/>
    <property type="match status" value="1"/>
</dbReference>
<sequence>MKNLKFFILFLVLWCTIPACAQRDSITQLDEVLLSDVKLYKFSTGQHINALSDSLLSKNEPLLTEALSFNSNIYFKENGRGMVSSPSFRGTTASQTAVIWNGININSQFNGQLDFNTVNTAAYDQISVRGGGGSVVYGTGAIGGSIHLNNYLSFKNKQQQHLLLRYGSFNTVDARYNLELSKNNWSLNLAISRNSSDNDYDYPNDRGKNLNGEYFNNAANVALGYRFSSNNTLKFISEIYDGERHFSLIRPSENRTKYLDLNNRNLLEWSTNFSDFKQIARLAFISENYRYFGNIETDNYSYGKAQSFIAKYDLNYKAGENVLLNAVIQNTHTNGEGSSLGNNDRNIFSAAVLGKHYVTSAFQYEAGLRKEITNNYESPLLYSLGAAYQVNSFYTLKFNGSKNFRIPTYNDLYWSSAGNPNLNPETSLQAEIGNVFNFKNFESGLIAYYNHVDDMIRWLPGEGGVWRPINENEVNIYGLESYLNWNSRVTENQTLTANATYAYTISKNAETNRQLIYVPYHKITANVSYKYYRFTPVVQVLYNGSVYTRTDYSGELPGYVLANVGVSYDLDKKGKWEAGGRINNLFNTEYQNVEDRWMPGINYNLYLNFKF</sequence>
<dbReference type="PROSITE" id="PS52016">
    <property type="entry name" value="TONB_DEPENDENT_REC_3"/>
    <property type="match status" value="1"/>
</dbReference>
<evidence type="ECO:0000256" key="4">
    <source>
        <dbReference type="ARBA" id="ARBA00022692"/>
    </source>
</evidence>
<feature type="domain" description="TonB-dependent receptor-like beta-barrel" evidence="13">
    <location>
        <begin position="166"/>
        <end position="585"/>
    </location>
</feature>
<keyword evidence="2 10" id="KW-0813">Transport</keyword>
<keyword evidence="5 12" id="KW-0732">Signal</keyword>
<evidence type="ECO:0000259" key="13">
    <source>
        <dbReference type="Pfam" id="PF00593"/>
    </source>
</evidence>
<evidence type="ECO:0000256" key="5">
    <source>
        <dbReference type="ARBA" id="ARBA00022729"/>
    </source>
</evidence>
<feature type="chain" id="PRO_5047022570" evidence="12">
    <location>
        <begin position="22"/>
        <end position="611"/>
    </location>
</feature>
<accession>A0ABU3CS27</accession>
<dbReference type="PANTHER" id="PTHR30069">
    <property type="entry name" value="TONB-DEPENDENT OUTER MEMBRANE RECEPTOR"/>
    <property type="match status" value="1"/>
</dbReference>
<dbReference type="Pfam" id="PF07715">
    <property type="entry name" value="Plug"/>
    <property type="match status" value="1"/>
</dbReference>
<keyword evidence="3 10" id="KW-1134">Transmembrane beta strand</keyword>
<name>A0ABU3CS27_9FLAO</name>
<evidence type="ECO:0000313" key="16">
    <source>
        <dbReference type="Proteomes" id="UP001248819"/>
    </source>
</evidence>
<organism evidence="15 16">
    <name type="scientific">Autumnicola edwardsiae</name>
    <dbReference type="NCBI Taxonomy" id="3075594"/>
    <lineage>
        <taxon>Bacteria</taxon>
        <taxon>Pseudomonadati</taxon>
        <taxon>Bacteroidota</taxon>
        <taxon>Flavobacteriia</taxon>
        <taxon>Flavobacteriales</taxon>
        <taxon>Flavobacteriaceae</taxon>
        <taxon>Autumnicola</taxon>
    </lineage>
</organism>
<gene>
    <name evidence="15" type="ORF">RM529_03350</name>
</gene>
<keyword evidence="9 10" id="KW-0998">Cell outer membrane</keyword>
<evidence type="ECO:0000256" key="8">
    <source>
        <dbReference type="ARBA" id="ARBA00023170"/>
    </source>
</evidence>
<reference evidence="15 16" key="1">
    <citation type="submission" date="2023-09" db="EMBL/GenBank/DDBJ databases">
        <authorList>
            <person name="Rey-Velasco X."/>
        </authorList>
    </citation>
    <scope>NUCLEOTIDE SEQUENCE [LARGE SCALE GENOMIC DNA]</scope>
    <source>
        <strain evidence="15 16">F297</strain>
    </source>
</reference>